<sequence>MSWKFAIIIFAALSLAGCGNDNVIEVPNVDHIDVSVDIRRFEQDLFAIDTSQIEEGLAALEAKYPEFSEVYFTYVLGSKNPQMAPEGHEAYVKGFLQHPAIQFLYDTTQVVYPRLDDIQSEFAQAFKYLKYHFPDYPTPKVTTFISEYSIAAFIYGEGDLGVGLDFFLGSDYPYGRYVPNNPNFSAYLTRSFDRKHLVSKSLQPLVKDLVGEPRGNRLLDVMVNNGKQMYIQRALLPYTPDSILLELPETQVAWLKNNELEMWAHFLKEQLLYSTDFQKFRKLVDYSPSSPGMPPEAPGRTANYMGLKIVEAFMRRYPELSLQDLLGLEDAQYILEQSKYKPRG</sequence>
<protein>
    <recommendedName>
        <fullName evidence="3">Gliding motility lipoprotein GldB</fullName>
    </recommendedName>
</protein>
<dbReference type="Pfam" id="PF25594">
    <property type="entry name" value="GldB_lipo"/>
    <property type="match status" value="1"/>
</dbReference>
<proteinExistence type="predicted"/>
<evidence type="ECO:0000313" key="1">
    <source>
        <dbReference type="EMBL" id="PHN04801.1"/>
    </source>
</evidence>
<evidence type="ECO:0008006" key="3">
    <source>
        <dbReference type="Google" id="ProtNLM"/>
    </source>
</evidence>
<dbReference type="InterPro" id="IPR019853">
    <property type="entry name" value="GldB-like"/>
</dbReference>
<dbReference type="EMBL" id="PDUD01000024">
    <property type="protein sequence ID" value="PHN04801.1"/>
    <property type="molecule type" value="Genomic_DNA"/>
</dbReference>
<dbReference type="AlphaFoldDB" id="A0A2D0N8G4"/>
<evidence type="ECO:0000313" key="2">
    <source>
        <dbReference type="Proteomes" id="UP000223913"/>
    </source>
</evidence>
<organism evidence="1 2">
    <name type="scientific">Flavilitoribacter nigricans (strain ATCC 23147 / DSM 23189 / NBRC 102662 / NCIMB 1420 / SS-2)</name>
    <name type="common">Lewinella nigricans</name>
    <dbReference type="NCBI Taxonomy" id="1122177"/>
    <lineage>
        <taxon>Bacteria</taxon>
        <taxon>Pseudomonadati</taxon>
        <taxon>Bacteroidota</taxon>
        <taxon>Saprospiria</taxon>
        <taxon>Saprospirales</taxon>
        <taxon>Lewinellaceae</taxon>
        <taxon>Flavilitoribacter</taxon>
    </lineage>
</organism>
<dbReference type="OrthoDB" id="976022at2"/>
<name>A0A2D0N8G4_FLAN2</name>
<gene>
    <name evidence="1" type="ORF">CRP01_20025</name>
</gene>
<keyword evidence="2" id="KW-1185">Reference proteome</keyword>
<reference evidence="1 2" key="1">
    <citation type="submission" date="2017-10" db="EMBL/GenBank/DDBJ databases">
        <title>The draft genome sequence of Lewinella nigricans NBRC 102662.</title>
        <authorList>
            <person name="Wang K."/>
        </authorList>
    </citation>
    <scope>NUCLEOTIDE SEQUENCE [LARGE SCALE GENOMIC DNA]</scope>
    <source>
        <strain evidence="1 2">NBRC 102662</strain>
    </source>
</reference>
<accession>A0A2D0N8G4</accession>
<comment type="caution">
    <text evidence="1">The sequence shown here is derived from an EMBL/GenBank/DDBJ whole genome shotgun (WGS) entry which is preliminary data.</text>
</comment>
<dbReference type="PROSITE" id="PS51257">
    <property type="entry name" value="PROKAR_LIPOPROTEIN"/>
    <property type="match status" value="1"/>
</dbReference>
<dbReference type="RefSeq" id="WP_099151860.1">
    <property type="nucleotide sequence ID" value="NZ_PDUD01000024.1"/>
</dbReference>
<dbReference type="Proteomes" id="UP000223913">
    <property type="component" value="Unassembled WGS sequence"/>
</dbReference>